<feature type="transmembrane region" description="Helical" evidence="6">
    <location>
        <begin position="578"/>
        <end position="601"/>
    </location>
</feature>
<dbReference type="GO" id="GO:0016020">
    <property type="term" value="C:membrane"/>
    <property type="evidence" value="ECO:0007669"/>
    <property type="project" value="UniProtKB-SubCell"/>
</dbReference>
<keyword evidence="4 6" id="KW-0472">Membrane</keyword>
<dbReference type="Proteomes" id="UP000478008">
    <property type="component" value="Unassembled WGS sequence"/>
</dbReference>
<dbReference type="Pfam" id="PF02535">
    <property type="entry name" value="Zip"/>
    <property type="match status" value="1"/>
</dbReference>
<feature type="transmembrane region" description="Helical" evidence="6">
    <location>
        <begin position="514"/>
        <end position="537"/>
    </location>
</feature>
<evidence type="ECO:0000256" key="6">
    <source>
        <dbReference type="SAM" id="Phobius"/>
    </source>
</evidence>
<dbReference type="GO" id="GO:0005385">
    <property type="term" value="F:zinc ion transmembrane transporter activity"/>
    <property type="evidence" value="ECO:0007669"/>
    <property type="project" value="TreeGrafter"/>
</dbReference>
<feature type="transmembrane region" description="Helical" evidence="6">
    <location>
        <begin position="544"/>
        <end position="566"/>
    </location>
</feature>
<dbReference type="EMBL" id="CABFWN010000003">
    <property type="protein sequence ID" value="VUG18642.1"/>
    <property type="molecule type" value="Genomic_DNA"/>
</dbReference>
<sequence length="632" mass="68624">MNQGWLTVILTSATTICGCLIIYADVVYKYVFPARYKKKPFEIAKNTQFLVCSLALSSGCLSFVSLYKLLPTSMKYLHKVPTLDEQKTVLQSTAFIFYVSGIMCCSALNVLVHLFTSESIVHCVHEDHSLLHHSHHHVHDHNHGHGNMLHRHHKGNASPDLENDAGLDETKKTEKKHTEVSDTVQKKNCKHSSRAPYPVRSPRQIATYSSKIQTAVSGSSPSISSSLCNAPTGSSLTPSASRRRISAIAEDSAPTQTNAAAATSISGSVTSSAEPSVVSSVVSGASGIPPKQSVVDASLDALRGQKMEGDCFGDMECCCEEIACKHNLHMHKNKNGIRFCCYPSSENQLFFKQRSGEMVTDKSELAGRFPELEIQSPLLPDSGTGAEVRTPPGGAEAGNSSSSSPNLETNLATEHSPLLAEQQTSADADAKQYSGTDSSVKVPINVSAIKEEPEDVAAEHIRHHEHHHHHIKTPLARLLSIGIQTTLAITMHKLPEGFIMYSTSQADSKLGWTIFLSMFVHNFVEGFTMTLPIYVALNSRWKALLVSGTLGGCAQPFGALIGYFIFRKNGVDVDNPFSMALIGSLMALTSGFLTYIGLQMLTSSISFGGKQETVMKWALFGICLIFLTNIVL</sequence>
<feature type="compositionally biased region" description="Basic and acidic residues" evidence="5">
    <location>
        <begin position="168"/>
        <end position="180"/>
    </location>
</feature>
<accession>A0A7D9H0I8</accession>
<feature type="compositionally biased region" description="Low complexity" evidence="5">
    <location>
        <begin position="217"/>
        <end position="226"/>
    </location>
</feature>
<name>A0A7D9H0I8_DEKBR</name>
<evidence type="ECO:0000256" key="3">
    <source>
        <dbReference type="ARBA" id="ARBA00022989"/>
    </source>
</evidence>
<evidence type="ECO:0000256" key="5">
    <source>
        <dbReference type="SAM" id="MobiDB-lite"/>
    </source>
</evidence>
<keyword evidence="3 6" id="KW-1133">Transmembrane helix</keyword>
<evidence type="ECO:0000256" key="2">
    <source>
        <dbReference type="ARBA" id="ARBA00022692"/>
    </source>
</evidence>
<feature type="compositionally biased region" description="Polar residues" evidence="5">
    <location>
        <begin position="227"/>
        <end position="240"/>
    </location>
</feature>
<feature type="transmembrane region" description="Helical" evidence="6">
    <location>
        <begin position="6"/>
        <end position="28"/>
    </location>
</feature>
<gene>
    <name evidence="7" type="ORF">DEBR0S3_16446G</name>
</gene>
<feature type="region of interest" description="Disordered" evidence="5">
    <location>
        <begin position="136"/>
        <end position="204"/>
    </location>
</feature>
<keyword evidence="8" id="KW-1185">Reference proteome</keyword>
<keyword evidence="2 6" id="KW-0812">Transmembrane</keyword>
<feature type="compositionally biased region" description="Basic residues" evidence="5">
    <location>
        <begin position="136"/>
        <end position="155"/>
    </location>
</feature>
<dbReference type="AlphaFoldDB" id="A0A7D9H0I8"/>
<dbReference type="PANTHER" id="PTHR11040:SF210">
    <property type="entry name" value="ZINC-REGULATED TRANSPORTER 3"/>
    <property type="match status" value="1"/>
</dbReference>
<feature type="transmembrane region" description="Helical" evidence="6">
    <location>
        <begin position="90"/>
        <end position="112"/>
    </location>
</feature>
<proteinExistence type="predicted"/>
<dbReference type="InterPro" id="IPR003689">
    <property type="entry name" value="ZIP"/>
</dbReference>
<protein>
    <submittedName>
        <fullName evidence="7">DEBR0S3_16446g1_1</fullName>
    </submittedName>
</protein>
<evidence type="ECO:0000256" key="1">
    <source>
        <dbReference type="ARBA" id="ARBA00004141"/>
    </source>
</evidence>
<comment type="subcellular location">
    <subcellularLocation>
        <location evidence="1">Membrane</location>
        <topology evidence="1">Multi-pass membrane protein</topology>
    </subcellularLocation>
</comment>
<feature type="region of interest" description="Disordered" evidence="5">
    <location>
        <begin position="373"/>
        <end position="409"/>
    </location>
</feature>
<feature type="transmembrane region" description="Helical" evidence="6">
    <location>
        <begin position="49"/>
        <end position="70"/>
    </location>
</feature>
<dbReference type="PANTHER" id="PTHR11040">
    <property type="entry name" value="ZINC/IRON TRANSPORTER"/>
    <property type="match status" value="1"/>
</dbReference>
<evidence type="ECO:0000313" key="8">
    <source>
        <dbReference type="Proteomes" id="UP000478008"/>
    </source>
</evidence>
<feature type="transmembrane region" description="Helical" evidence="6">
    <location>
        <begin position="613"/>
        <end position="631"/>
    </location>
</feature>
<feature type="region of interest" description="Disordered" evidence="5">
    <location>
        <begin position="216"/>
        <end position="243"/>
    </location>
</feature>
<evidence type="ECO:0000256" key="4">
    <source>
        <dbReference type="ARBA" id="ARBA00023136"/>
    </source>
</evidence>
<reference evidence="7 8" key="1">
    <citation type="submission" date="2019-07" db="EMBL/GenBank/DDBJ databases">
        <authorList>
            <person name="Friedrich A."/>
            <person name="Schacherer J."/>
        </authorList>
    </citation>
    <scope>NUCLEOTIDE SEQUENCE [LARGE SCALE GENOMIC DNA]</scope>
</reference>
<organism evidence="7 8">
    <name type="scientific">Dekkera bruxellensis</name>
    <name type="common">Brettanomyces custersii</name>
    <dbReference type="NCBI Taxonomy" id="5007"/>
    <lineage>
        <taxon>Eukaryota</taxon>
        <taxon>Fungi</taxon>
        <taxon>Dikarya</taxon>
        <taxon>Ascomycota</taxon>
        <taxon>Saccharomycotina</taxon>
        <taxon>Pichiomycetes</taxon>
        <taxon>Pichiales</taxon>
        <taxon>Pichiaceae</taxon>
        <taxon>Brettanomyces</taxon>
    </lineage>
</organism>
<evidence type="ECO:0000313" key="7">
    <source>
        <dbReference type="EMBL" id="VUG18642.1"/>
    </source>
</evidence>